<name>A0A2P2QPA3_RHIMU</name>
<dbReference type="AlphaFoldDB" id="A0A2P2QPA3"/>
<accession>A0A2P2QPA3</accession>
<dbReference type="EMBL" id="GGEC01088293">
    <property type="protein sequence ID" value="MBX68777.1"/>
    <property type="molecule type" value="Transcribed_RNA"/>
</dbReference>
<sequence length="45" mass="5071">MCKDLVGDLVNQCLSHFQGHETTTMWGSREGLDCLTSIVIEELFL</sequence>
<organism evidence="1">
    <name type="scientific">Rhizophora mucronata</name>
    <name type="common">Asiatic mangrove</name>
    <dbReference type="NCBI Taxonomy" id="61149"/>
    <lineage>
        <taxon>Eukaryota</taxon>
        <taxon>Viridiplantae</taxon>
        <taxon>Streptophyta</taxon>
        <taxon>Embryophyta</taxon>
        <taxon>Tracheophyta</taxon>
        <taxon>Spermatophyta</taxon>
        <taxon>Magnoliopsida</taxon>
        <taxon>eudicotyledons</taxon>
        <taxon>Gunneridae</taxon>
        <taxon>Pentapetalae</taxon>
        <taxon>rosids</taxon>
        <taxon>fabids</taxon>
        <taxon>Malpighiales</taxon>
        <taxon>Rhizophoraceae</taxon>
        <taxon>Rhizophora</taxon>
    </lineage>
</organism>
<proteinExistence type="predicted"/>
<protein>
    <submittedName>
        <fullName evidence="1">Uncharacterized protein</fullName>
    </submittedName>
</protein>
<reference evidence="1" key="1">
    <citation type="submission" date="2018-02" db="EMBL/GenBank/DDBJ databases">
        <title>Rhizophora mucronata_Transcriptome.</title>
        <authorList>
            <person name="Meera S.P."/>
            <person name="Sreeshan A."/>
            <person name="Augustine A."/>
        </authorList>
    </citation>
    <scope>NUCLEOTIDE SEQUENCE</scope>
    <source>
        <tissue evidence="1">Leaf</tissue>
    </source>
</reference>
<evidence type="ECO:0000313" key="1">
    <source>
        <dbReference type="EMBL" id="MBX68777.1"/>
    </source>
</evidence>